<keyword evidence="4" id="KW-1185">Reference proteome</keyword>
<reference evidence="3 4" key="1">
    <citation type="journal article" date="2006" name="PLoS Genet.">
        <title>Secrets of soil survival revealed by the genome sequence of Arthrobacter aurescens TC1.</title>
        <authorList>
            <person name="Mongodin E.F."/>
            <person name="Shapir N."/>
            <person name="Daugherty S.C."/>
            <person name="DeBoy R.T."/>
            <person name="Emerson J.B."/>
            <person name="Shvartzbeyn A."/>
            <person name="Radune D."/>
            <person name="Vamathevan J."/>
            <person name="Riggs F."/>
            <person name="Grinberg V."/>
            <person name="Khouri H."/>
            <person name="Wackett L.P."/>
            <person name="Nelson K.E."/>
            <person name="Sadowsky M.J."/>
        </authorList>
    </citation>
    <scope>NUCLEOTIDE SEQUENCE [LARGE SCALE GENOMIC DNA]</scope>
    <source>
        <strain evidence="3 4">TC1</strain>
    </source>
</reference>
<name>A1RAP4_PAEAT</name>
<feature type="transmembrane region" description="Helical" evidence="1">
    <location>
        <begin position="126"/>
        <end position="148"/>
    </location>
</feature>
<dbReference type="SMART" id="SM00740">
    <property type="entry name" value="PASTA"/>
    <property type="match status" value="1"/>
</dbReference>
<evidence type="ECO:0000259" key="2">
    <source>
        <dbReference type="PROSITE" id="PS51178"/>
    </source>
</evidence>
<dbReference type="OrthoDB" id="4921611at2"/>
<dbReference type="EMBL" id="CP000474">
    <property type="protein sequence ID" value="ABM06432.1"/>
    <property type="molecule type" value="Genomic_DNA"/>
</dbReference>
<organism evidence="3 4">
    <name type="scientific">Paenarthrobacter aurescens (strain TC1)</name>
    <dbReference type="NCBI Taxonomy" id="290340"/>
    <lineage>
        <taxon>Bacteria</taxon>
        <taxon>Bacillati</taxon>
        <taxon>Actinomycetota</taxon>
        <taxon>Actinomycetes</taxon>
        <taxon>Micrococcales</taxon>
        <taxon>Micrococcaceae</taxon>
        <taxon>Paenarthrobacter</taxon>
    </lineage>
</organism>
<dbReference type="HOGENOM" id="CLU_905033_0_0_11"/>
<keyword evidence="1" id="KW-0472">Membrane</keyword>
<dbReference type="PROSITE" id="PS51178">
    <property type="entry name" value="PASTA"/>
    <property type="match status" value="1"/>
</dbReference>
<protein>
    <submittedName>
        <fullName evidence="3">PASTA domain protein</fullName>
    </submittedName>
</protein>
<dbReference type="AlphaFoldDB" id="A1RAP4"/>
<gene>
    <name evidence="3" type="ordered locus">AAur_3617</name>
</gene>
<dbReference type="STRING" id="290340.AAur_3617"/>
<dbReference type="RefSeq" id="WP_011776232.1">
    <property type="nucleotide sequence ID" value="NC_008711.1"/>
</dbReference>
<dbReference type="Proteomes" id="UP000000637">
    <property type="component" value="Chromosome"/>
</dbReference>
<evidence type="ECO:0000313" key="4">
    <source>
        <dbReference type="Proteomes" id="UP000000637"/>
    </source>
</evidence>
<evidence type="ECO:0000256" key="1">
    <source>
        <dbReference type="SAM" id="Phobius"/>
    </source>
</evidence>
<dbReference type="Pfam" id="PF03793">
    <property type="entry name" value="PASTA"/>
    <property type="match status" value="1"/>
</dbReference>
<dbReference type="InterPro" id="IPR005543">
    <property type="entry name" value="PASTA_dom"/>
</dbReference>
<evidence type="ECO:0000313" key="3">
    <source>
        <dbReference type="EMBL" id="ABM06432.1"/>
    </source>
</evidence>
<accession>A1RAP4</accession>
<dbReference type="Gene3D" id="3.30.10.20">
    <property type="match status" value="2"/>
</dbReference>
<feature type="domain" description="PASTA" evidence="2">
    <location>
        <begin position="150"/>
        <end position="212"/>
    </location>
</feature>
<keyword evidence="1" id="KW-1133">Transmembrane helix</keyword>
<dbReference type="KEGG" id="aau:AAur_3617"/>
<dbReference type="CDD" id="cd06577">
    <property type="entry name" value="PASTA_pknB"/>
    <property type="match status" value="1"/>
</dbReference>
<proteinExistence type="predicted"/>
<dbReference type="eggNOG" id="COG2815">
    <property type="taxonomic scope" value="Bacteria"/>
</dbReference>
<keyword evidence="1" id="KW-0812">Transmembrane</keyword>
<sequence length="307" mass="32290">MTTITMTLSSPDVVLKDGKGSLTASVTNGSTEAERVVLGAFPGQVTNPPSKTYATIPNPLRTIAAGATEQYVVNFDTAGASAGSYPVKLIAYSADDAPEDYADQTHVVTLTVPAAEKPKPPRPFPWLWVIIGGVVLLAVVGLILFFIFKDANVPDVKTKPQAEAVQIITGAGFTATTTQTESTEAEGTVVNQTPAGGEKVGRGSTVNLEIAVPVQATVPSVVGLRIENARTAFQAAQIQLDFRQGSTCQASPALSLQRCVVLEVIPQAGERVRVNTVVFVRTELRSSIVVDPGICVTSPRLCDTLTQ</sequence>